<evidence type="ECO:0000313" key="4">
    <source>
        <dbReference type="WormBase" id="F56B3.11b"/>
    </source>
</evidence>
<dbReference type="GeneID" id="176907"/>
<dbReference type="AlphaFoldDB" id="H2L085"/>
<dbReference type="RefSeq" id="NP_499992.1">
    <property type="nucleotide sequence ID" value="NM_067591.3"/>
</dbReference>
<dbReference type="PeptideAtlas" id="H2L085"/>
<sequence length="188" mass="20913">MTPLSKLCAGAVTQNVLKSYFLTPSQFRSFSRTITALEKSQKSPSKQEHALQRSILEEVLVHEKAKPTTFGGKVAEKASNTFMYTAVVAGIGLIGAFIYVLAGEFFAQDSPQTIFNKLVFHFFPGKTNLNQIFFAELSHWYVMMAVVRKYSAPQSPDSARKRHVDAAATWHITSTRRTECSGFGCFST</sequence>
<evidence type="ECO:0000313" key="2">
    <source>
        <dbReference type="EMBL" id="CCD71948.1"/>
    </source>
</evidence>
<protein>
    <submittedName>
        <fullName evidence="2">TIM21-like protein, mitochondrial</fullName>
    </submittedName>
</protein>
<keyword evidence="5" id="KW-1267">Proteomics identification</keyword>
<keyword evidence="1" id="KW-0472">Membrane</keyword>
<dbReference type="InterPro" id="IPR013261">
    <property type="entry name" value="Tim21"/>
</dbReference>
<gene>
    <name evidence="2" type="ORF">CELE_F56B3.11</name>
    <name evidence="2 4" type="ORF">F56B3.11</name>
</gene>
<accession>H2L085</accession>
<evidence type="ECO:0007829" key="5">
    <source>
        <dbReference type="PeptideAtlas" id="H2L085"/>
    </source>
</evidence>
<dbReference type="GO" id="GO:0030150">
    <property type="term" value="P:protein import into mitochondrial matrix"/>
    <property type="evidence" value="ECO:0007669"/>
    <property type="project" value="InterPro"/>
</dbReference>
<feature type="transmembrane region" description="Helical" evidence="1">
    <location>
        <begin position="82"/>
        <end position="102"/>
    </location>
</feature>
<keyword evidence="1" id="KW-1133">Transmembrane helix</keyword>
<dbReference type="GO" id="GO:0005744">
    <property type="term" value="C:TIM23 mitochondrial import inner membrane translocase complex"/>
    <property type="evidence" value="ECO:0007669"/>
    <property type="project" value="InterPro"/>
</dbReference>
<keyword evidence="1" id="KW-0812">Transmembrane</keyword>
<dbReference type="WormBase" id="F56B3.11b">
    <property type="protein sequence ID" value="CE25908"/>
    <property type="gene ID" value="WBGene00018934"/>
</dbReference>
<reference evidence="2 3" key="1">
    <citation type="journal article" date="1998" name="Science">
        <title>Genome sequence of the nematode C. elegans: a platform for investigating biology.</title>
        <authorList>
            <consortium name="The C. elegans sequencing consortium"/>
            <person name="Sulson J.E."/>
            <person name="Waterston R."/>
        </authorList>
    </citation>
    <scope>NUCLEOTIDE SEQUENCE [LARGE SCALE GENOMIC DNA]</scope>
    <source>
        <strain evidence="2 3">Bristol N2</strain>
    </source>
</reference>
<dbReference type="EMBL" id="BX284604">
    <property type="protein sequence ID" value="CCD71948.1"/>
    <property type="molecule type" value="Genomic_DNA"/>
</dbReference>
<evidence type="ECO:0000256" key="1">
    <source>
        <dbReference type="SAM" id="Phobius"/>
    </source>
</evidence>
<dbReference type="Proteomes" id="UP000001940">
    <property type="component" value="Chromosome IV"/>
</dbReference>
<dbReference type="CTD" id="176907"/>
<dbReference type="AGR" id="WB:WBGene00018934"/>
<keyword evidence="3" id="KW-1185">Reference proteome</keyword>
<organism evidence="2 3">
    <name type="scientific">Caenorhabditis elegans</name>
    <dbReference type="NCBI Taxonomy" id="6239"/>
    <lineage>
        <taxon>Eukaryota</taxon>
        <taxon>Metazoa</taxon>
        <taxon>Ecdysozoa</taxon>
        <taxon>Nematoda</taxon>
        <taxon>Chromadorea</taxon>
        <taxon>Rhabditida</taxon>
        <taxon>Rhabditina</taxon>
        <taxon>Rhabditomorpha</taxon>
        <taxon>Rhabditoidea</taxon>
        <taxon>Rhabditidae</taxon>
        <taxon>Peloderinae</taxon>
        <taxon>Caenorhabditis</taxon>
    </lineage>
</organism>
<dbReference type="Bgee" id="WBGene00018934">
    <property type="expression patterns" value="Expressed in germ line (C elegans) and 4 other cell types or tissues"/>
</dbReference>
<dbReference type="Pfam" id="PF08294">
    <property type="entry name" value="TIM21"/>
    <property type="match status" value="1"/>
</dbReference>
<dbReference type="HOGENOM" id="CLU_1442303_0_0_1"/>
<proteinExistence type="evidence at protein level"/>
<evidence type="ECO:0000313" key="3">
    <source>
        <dbReference type="Proteomes" id="UP000001940"/>
    </source>
</evidence>
<dbReference type="OrthoDB" id="436405at2759"/>
<dbReference type="ExpressionAtlas" id="H2L085">
    <property type="expression patterns" value="baseline and differential"/>
</dbReference>
<name>H2L085_CAEEL</name>